<sequence>MEENSLLPLSHSTHTSHTHITPLSCNNQDTHATSSAPAGDAAAGVEDESRQNRRTLSRRQSGKNSLLDFFSLATRVLKGDDASMDKLESLKQQWDRKFPDPEIAKRLFYRGSRPSLDSDLSQSCSQGVFVGNVKIHMPSSDSIANAFLNSTRKTLRFIQPTTQRDEVIIKPTPAMVEQGSKRWHATAVGYFLGKKPYFPQLEAFAKANWKGLLRVSATANGFYFFQFQTTAFMEEIIEEGPWLFQGQPIVLQAWEQGMSLRRQKHVQIPVWIRLRHLPMEYWTVEGLSAVASGVGTPLYADKITHSCSD</sequence>
<dbReference type="InterPro" id="IPR040256">
    <property type="entry name" value="At4g02000-like"/>
</dbReference>
<dbReference type="PANTHER" id="PTHR31286">
    <property type="entry name" value="GLYCINE-RICH CELL WALL STRUCTURAL PROTEIN 1.8-LIKE"/>
    <property type="match status" value="1"/>
</dbReference>
<evidence type="ECO:0000256" key="1">
    <source>
        <dbReference type="SAM" id="MobiDB-lite"/>
    </source>
</evidence>
<evidence type="ECO:0000313" key="3">
    <source>
        <dbReference type="EMBL" id="KAL0294573.1"/>
    </source>
</evidence>
<protein>
    <recommendedName>
        <fullName evidence="2">DUF4283 domain-containing protein</fullName>
    </recommendedName>
</protein>
<dbReference type="AlphaFoldDB" id="A0AAW2JKU1"/>
<dbReference type="EMBL" id="JACGWJ010000155">
    <property type="protein sequence ID" value="KAL0294573.1"/>
    <property type="molecule type" value="Genomic_DNA"/>
</dbReference>
<dbReference type="Pfam" id="PF14111">
    <property type="entry name" value="DUF4283"/>
    <property type="match status" value="1"/>
</dbReference>
<dbReference type="PANTHER" id="PTHR31286:SF99">
    <property type="entry name" value="DUF4283 DOMAIN-CONTAINING PROTEIN"/>
    <property type="match status" value="1"/>
</dbReference>
<accession>A0AAW2JKU1</accession>
<feature type="compositionally biased region" description="Low complexity" evidence="1">
    <location>
        <begin position="1"/>
        <end position="24"/>
    </location>
</feature>
<gene>
    <name evidence="3" type="ORF">Sradi_6880000</name>
</gene>
<feature type="compositionally biased region" description="Low complexity" evidence="1">
    <location>
        <begin position="32"/>
        <end position="44"/>
    </location>
</feature>
<name>A0AAW2JKU1_SESRA</name>
<feature type="domain" description="DUF4283" evidence="2">
    <location>
        <begin position="181"/>
        <end position="259"/>
    </location>
</feature>
<organism evidence="3">
    <name type="scientific">Sesamum radiatum</name>
    <name type="common">Black benniseed</name>
    <dbReference type="NCBI Taxonomy" id="300843"/>
    <lineage>
        <taxon>Eukaryota</taxon>
        <taxon>Viridiplantae</taxon>
        <taxon>Streptophyta</taxon>
        <taxon>Embryophyta</taxon>
        <taxon>Tracheophyta</taxon>
        <taxon>Spermatophyta</taxon>
        <taxon>Magnoliopsida</taxon>
        <taxon>eudicotyledons</taxon>
        <taxon>Gunneridae</taxon>
        <taxon>Pentapetalae</taxon>
        <taxon>asterids</taxon>
        <taxon>lamiids</taxon>
        <taxon>Lamiales</taxon>
        <taxon>Pedaliaceae</taxon>
        <taxon>Sesamum</taxon>
    </lineage>
</organism>
<proteinExistence type="predicted"/>
<evidence type="ECO:0000259" key="2">
    <source>
        <dbReference type="Pfam" id="PF14111"/>
    </source>
</evidence>
<reference evidence="3" key="1">
    <citation type="submission" date="2020-06" db="EMBL/GenBank/DDBJ databases">
        <authorList>
            <person name="Li T."/>
            <person name="Hu X."/>
            <person name="Zhang T."/>
            <person name="Song X."/>
            <person name="Zhang H."/>
            <person name="Dai N."/>
            <person name="Sheng W."/>
            <person name="Hou X."/>
            <person name="Wei L."/>
        </authorList>
    </citation>
    <scope>NUCLEOTIDE SEQUENCE</scope>
    <source>
        <strain evidence="3">G02</strain>
        <tissue evidence="3">Leaf</tissue>
    </source>
</reference>
<dbReference type="InterPro" id="IPR025558">
    <property type="entry name" value="DUF4283"/>
</dbReference>
<comment type="caution">
    <text evidence="3">The sequence shown here is derived from an EMBL/GenBank/DDBJ whole genome shotgun (WGS) entry which is preliminary data.</text>
</comment>
<reference evidence="3" key="2">
    <citation type="journal article" date="2024" name="Plant">
        <title>Genomic evolution and insights into agronomic trait innovations of Sesamum species.</title>
        <authorList>
            <person name="Miao H."/>
            <person name="Wang L."/>
            <person name="Qu L."/>
            <person name="Liu H."/>
            <person name="Sun Y."/>
            <person name="Le M."/>
            <person name="Wang Q."/>
            <person name="Wei S."/>
            <person name="Zheng Y."/>
            <person name="Lin W."/>
            <person name="Duan Y."/>
            <person name="Cao H."/>
            <person name="Xiong S."/>
            <person name="Wang X."/>
            <person name="Wei L."/>
            <person name="Li C."/>
            <person name="Ma Q."/>
            <person name="Ju M."/>
            <person name="Zhao R."/>
            <person name="Li G."/>
            <person name="Mu C."/>
            <person name="Tian Q."/>
            <person name="Mei H."/>
            <person name="Zhang T."/>
            <person name="Gao T."/>
            <person name="Zhang H."/>
        </authorList>
    </citation>
    <scope>NUCLEOTIDE SEQUENCE</scope>
    <source>
        <strain evidence="3">G02</strain>
    </source>
</reference>
<feature type="region of interest" description="Disordered" evidence="1">
    <location>
        <begin position="1"/>
        <end position="60"/>
    </location>
</feature>